<feature type="chain" id="PRO_5041304507" evidence="3">
    <location>
        <begin position="17"/>
        <end position="255"/>
    </location>
</feature>
<dbReference type="Proteomes" id="UP001168821">
    <property type="component" value="Unassembled WGS sequence"/>
</dbReference>
<keyword evidence="3" id="KW-0732">Signal</keyword>
<evidence type="ECO:0000313" key="4">
    <source>
        <dbReference type="EMBL" id="KAJ3636265.1"/>
    </source>
</evidence>
<sequence>MQATLIIIISLKTLWAETFCDSDKVGQIFCIQDKQDEDECGVQEYFICLNDGELSDILIVDDPSKACLMGKIIEVSIECRIDYEYEELVHNSQPTESILPQPIPDEILKINNYNDDLLIHEGTIKEEKKKKGLITKKSPKFTSATPPRPSTRLDEYFDRTSPPTFNLPSKGSKMAIAKENSVRANGDNIYFILTALGVAIVIMTSIILWRRNRAIKKRSCSYKRYSKEHSITDLRTNNTYKPETTNYYNQLYSNI</sequence>
<feature type="transmembrane region" description="Helical" evidence="2">
    <location>
        <begin position="189"/>
        <end position="209"/>
    </location>
</feature>
<name>A0AA38M062_9CUCU</name>
<keyword evidence="2" id="KW-1133">Transmembrane helix</keyword>
<feature type="signal peptide" evidence="3">
    <location>
        <begin position="1"/>
        <end position="16"/>
    </location>
</feature>
<comment type="caution">
    <text evidence="4">The sequence shown here is derived from an EMBL/GenBank/DDBJ whole genome shotgun (WGS) entry which is preliminary data.</text>
</comment>
<keyword evidence="2" id="KW-0812">Transmembrane</keyword>
<keyword evidence="5" id="KW-1185">Reference proteome</keyword>
<dbReference type="EMBL" id="JALNTZ010000319">
    <property type="protein sequence ID" value="KAJ3636265.1"/>
    <property type="molecule type" value="Genomic_DNA"/>
</dbReference>
<feature type="region of interest" description="Disordered" evidence="1">
    <location>
        <begin position="138"/>
        <end position="158"/>
    </location>
</feature>
<evidence type="ECO:0000256" key="3">
    <source>
        <dbReference type="SAM" id="SignalP"/>
    </source>
</evidence>
<gene>
    <name evidence="4" type="ORF">Zmor_011790</name>
</gene>
<evidence type="ECO:0000256" key="1">
    <source>
        <dbReference type="SAM" id="MobiDB-lite"/>
    </source>
</evidence>
<accession>A0AA38M062</accession>
<keyword evidence="2" id="KW-0472">Membrane</keyword>
<proteinExistence type="predicted"/>
<evidence type="ECO:0000313" key="5">
    <source>
        <dbReference type="Proteomes" id="UP001168821"/>
    </source>
</evidence>
<evidence type="ECO:0000256" key="2">
    <source>
        <dbReference type="SAM" id="Phobius"/>
    </source>
</evidence>
<reference evidence="4" key="1">
    <citation type="journal article" date="2023" name="G3 (Bethesda)">
        <title>Whole genome assemblies of Zophobas morio and Tenebrio molitor.</title>
        <authorList>
            <person name="Kaur S."/>
            <person name="Stinson S.A."/>
            <person name="diCenzo G.C."/>
        </authorList>
    </citation>
    <scope>NUCLEOTIDE SEQUENCE</scope>
    <source>
        <strain evidence="4">QUZm001</strain>
    </source>
</reference>
<protein>
    <submittedName>
        <fullName evidence="4">Uncharacterized protein</fullName>
    </submittedName>
</protein>
<dbReference type="AlphaFoldDB" id="A0AA38M062"/>
<organism evidence="4 5">
    <name type="scientific">Zophobas morio</name>
    <dbReference type="NCBI Taxonomy" id="2755281"/>
    <lineage>
        <taxon>Eukaryota</taxon>
        <taxon>Metazoa</taxon>
        <taxon>Ecdysozoa</taxon>
        <taxon>Arthropoda</taxon>
        <taxon>Hexapoda</taxon>
        <taxon>Insecta</taxon>
        <taxon>Pterygota</taxon>
        <taxon>Neoptera</taxon>
        <taxon>Endopterygota</taxon>
        <taxon>Coleoptera</taxon>
        <taxon>Polyphaga</taxon>
        <taxon>Cucujiformia</taxon>
        <taxon>Tenebrionidae</taxon>
        <taxon>Zophobas</taxon>
    </lineage>
</organism>